<keyword evidence="1" id="KW-0732">Signal</keyword>
<organism evidence="2 3">
    <name type="scientific">Halanaerobium saccharolyticum</name>
    <dbReference type="NCBI Taxonomy" id="43595"/>
    <lineage>
        <taxon>Bacteria</taxon>
        <taxon>Bacillati</taxon>
        <taxon>Bacillota</taxon>
        <taxon>Clostridia</taxon>
        <taxon>Halanaerobiales</taxon>
        <taxon>Halanaerobiaceae</taxon>
        <taxon>Halanaerobium</taxon>
    </lineage>
</organism>
<accession>A0A4R7YUQ9</accession>
<dbReference type="PANTHER" id="PTHR43649:SF13">
    <property type="entry name" value="CARBOHYDRATE ABC TRANSPORTER SUBSTRATE-BINDING PROTEIN"/>
    <property type="match status" value="1"/>
</dbReference>
<dbReference type="PANTHER" id="PTHR43649">
    <property type="entry name" value="ARABINOSE-BINDING PROTEIN-RELATED"/>
    <property type="match status" value="1"/>
</dbReference>
<dbReference type="SUPFAM" id="SSF53850">
    <property type="entry name" value="Periplasmic binding protein-like II"/>
    <property type="match status" value="1"/>
</dbReference>
<feature type="chain" id="PRO_5020773069" evidence="1">
    <location>
        <begin position="24"/>
        <end position="419"/>
    </location>
</feature>
<name>A0A4R7YUQ9_9FIRM</name>
<dbReference type="RefSeq" id="WP_208320767.1">
    <property type="nucleotide sequence ID" value="NZ_QLME01000024.1"/>
</dbReference>
<dbReference type="InterPro" id="IPR006059">
    <property type="entry name" value="SBP"/>
</dbReference>
<dbReference type="EMBL" id="SODA01000025">
    <property type="protein sequence ID" value="TDW00797.1"/>
    <property type="molecule type" value="Genomic_DNA"/>
</dbReference>
<reference evidence="2 3" key="1">
    <citation type="submission" date="2019-03" db="EMBL/GenBank/DDBJ databases">
        <title>Subsurface microbial communities from deep shales in Ohio and West Virginia, USA.</title>
        <authorList>
            <person name="Wrighton K."/>
        </authorList>
    </citation>
    <scope>NUCLEOTIDE SEQUENCE [LARGE SCALE GENOMIC DNA]</scope>
    <source>
        <strain evidence="2 3">MSL9.2</strain>
    </source>
</reference>
<evidence type="ECO:0000313" key="2">
    <source>
        <dbReference type="EMBL" id="TDW00797.1"/>
    </source>
</evidence>
<dbReference type="Proteomes" id="UP000294697">
    <property type="component" value="Unassembled WGS sequence"/>
</dbReference>
<dbReference type="Pfam" id="PF13416">
    <property type="entry name" value="SBP_bac_8"/>
    <property type="match status" value="1"/>
</dbReference>
<dbReference type="AlphaFoldDB" id="A0A4R7YUQ9"/>
<feature type="signal peptide" evidence="1">
    <location>
        <begin position="1"/>
        <end position="23"/>
    </location>
</feature>
<sequence>MKKIKIFALTIMMVILVGTMAQAVTVNFWTAPNSQQESFWSDVVANWNQENPEKQINWKVIPAGNSSEEVILTALATGTGPDFTTNIFTGFAAQLINNDYLVPFNKFDGFEKLLENRSMENIVKEGWGYNDNYYVLPLYTNPIAYWWNEDALNKLGVEVPRTYQDVIEIAEQYNNPAENKYTLLTRYKPNWWDRWYDFGLSYYAAAQGKPYWNLEEVLFNDEYSLKYMEFIDTMVENNYSPLENYQDPVQKGIVLGSIEGPWNIKYTEKTYPEFNYVIAPPLVPDDYPENEEVYTFADTKGIVMLTKDEEKQQLVWEFINWYFSDIEHDVKWLEVTNMLPAREDVLEKEQFEFYLSDNPKLAEYAKLLPYSIPPALNSKTIELQTELNSVLWEPVIYDKKTPQEALNDAEKALNEIIDS</sequence>
<dbReference type="InterPro" id="IPR050490">
    <property type="entry name" value="Bact_solute-bd_prot1"/>
</dbReference>
<comment type="caution">
    <text evidence="2">The sequence shown here is derived from an EMBL/GenBank/DDBJ whole genome shotgun (WGS) entry which is preliminary data.</text>
</comment>
<gene>
    <name evidence="2" type="ORF">C8C77_12537</name>
</gene>
<proteinExistence type="predicted"/>
<evidence type="ECO:0000256" key="1">
    <source>
        <dbReference type="SAM" id="SignalP"/>
    </source>
</evidence>
<evidence type="ECO:0000313" key="3">
    <source>
        <dbReference type="Proteomes" id="UP000294697"/>
    </source>
</evidence>
<dbReference type="Gene3D" id="3.40.190.10">
    <property type="entry name" value="Periplasmic binding protein-like II"/>
    <property type="match status" value="2"/>
</dbReference>
<protein>
    <submittedName>
        <fullName evidence="2">Carbohydrate ABC transporter substrate-binding protein (CUT1 family)</fullName>
    </submittedName>
</protein>